<evidence type="ECO:0000313" key="4">
    <source>
        <dbReference type="EMBL" id="AET69287.1"/>
    </source>
</evidence>
<reference evidence="5" key="1">
    <citation type="submission" date="2011-11" db="EMBL/GenBank/DDBJ databases">
        <title>Complete sequence of Desulfosporosinus orientis DSM 765.</title>
        <authorList>
            <person name="Lucas S."/>
            <person name="Han J."/>
            <person name="Lapidus A."/>
            <person name="Cheng J.-F."/>
            <person name="Goodwin L."/>
            <person name="Pitluck S."/>
            <person name="Peters L."/>
            <person name="Ovchinnikova G."/>
            <person name="Teshima H."/>
            <person name="Detter J.C."/>
            <person name="Han C."/>
            <person name="Tapia R."/>
            <person name="Land M."/>
            <person name="Hauser L."/>
            <person name="Kyrpides N."/>
            <person name="Ivanova N."/>
            <person name="Pagani I."/>
            <person name="Pester M."/>
            <person name="Spring S."/>
            <person name="Ollivier B."/>
            <person name="Rattei T."/>
            <person name="Klenk H.-P."/>
            <person name="Wagner M."/>
            <person name="Loy A."/>
            <person name="Woyke T."/>
        </authorList>
    </citation>
    <scope>NUCLEOTIDE SEQUENCE [LARGE SCALE GENOMIC DNA]</scope>
    <source>
        <strain evidence="5">ATCC 19365 / DSM 765 / NCIMB 8382 / VKM B-1628</strain>
    </source>
</reference>
<gene>
    <name evidence="4" type="ordered locus">Desor_3828</name>
</gene>
<dbReference type="EMBL" id="CP003108">
    <property type="protein sequence ID" value="AET69287.1"/>
    <property type="molecule type" value="Genomic_DNA"/>
</dbReference>
<dbReference type="SUPFAM" id="SSF46689">
    <property type="entry name" value="Homeodomain-like"/>
    <property type="match status" value="1"/>
</dbReference>
<keyword evidence="1 2" id="KW-0238">DNA-binding</keyword>
<dbReference type="KEGG" id="dor:Desor_3828"/>
<dbReference type="Pfam" id="PF00440">
    <property type="entry name" value="TetR_N"/>
    <property type="match status" value="1"/>
</dbReference>
<evidence type="ECO:0000256" key="2">
    <source>
        <dbReference type="PROSITE-ProRule" id="PRU00335"/>
    </source>
</evidence>
<dbReference type="PATRIC" id="fig|768706.3.peg.3873"/>
<dbReference type="InterPro" id="IPR009057">
    <property type="entry name" value="Homeodomain-like_sf"/>
</dbReference>
<feature type="domain" description="HTH tetR-type" evidence="3">
    <location>
        <begin position="26"/>
        <end position="86"/>
    </location>
</feature>
<evidence type="ECO:0000259" key="3">
    <source>
        <dbReference type="PROSITE" id="PS50977"/>
    </source>
</evidence>
<dbReference type="Gene3D" id="1.10.357.10">
    <property type="entry name" value="Tetracycline Repressor, domain 2"/>
    <property type="match status" value="1"/>
</dbReference>
<reference evidence="4 5" key="2">
    <citation type="journal article" date="2012" name="J. Bacteriol.">
        <title>Complete genome sequences of Desulfosporosinus orientis DSM765T, Desulfosporosinus youngiae DSM17734T, Desulfosporosinus meridiei DSM13257T, and Desulfosporosinus acidiphilus DSM22704T.</title>
        <authorList>
            <person name="Pester M."/>
            <person name="Brambilla E."/>
            <person name="Alazard D."/>
            <person name="Rattei T."/>
            <person name="Weinmaier T."/>
            <person name="Han J."/>
            <person name="Lucas S."/>
            <person name="Lapidus A."/>
            <person name="Cheng J.F."/>
            <person name="Goodwin L."/>
            <person name="Pitluck S."/>
            <person name="Peters L."/>
            <person name="Ovchinnikova G."/>
            <person name="Teshima H."/>
            <person name="Detter J.C."/>
            <person name="Han C.S."/>
            <person name="Tapia R."/>
            <person name="Land M.L."/>
            <person name="Hauser L."/>
            <person name="Kyrpides N.C."/>
            <person name="Ivanova N.N."/>
            <person name="Pagani I."/>
            <person name="Huntmann M."/>
            <person name="Wei C.L."/>
            <person name="Davenport K.W."/>
            <person name="Daligault H."/>
            <person name="Chain P.S."/>
            <person name="Chen A."/>
            <person name="Mavromatis K."/>
            <person name="Markowitz V."/>
            <person name="Szeto E."/>
            <person name="Mikhailova N."/>
            <person name="Pati A."/>
            <person name="Wagner M."/>
            <person name="Woyke T."/>
            <person name="Ollivier B."/>
            <person name="Klenk H.P."/>
            <person name="Spring S."/>
            <person name="Loy A."/>
        </authorList>
    </citation>
    <scope>NUCLEOTIDE SEQUENCE [LARGE SCALE GENOMIC DNA]</scope>
    <source>
        <strain evidence="5">ATCC 19365 / DSM 765 / NCIMB 8382 / VKM B-1628</strain>
    </source>
</reference>
<feature type="DNA-binding region" description="H-T-H motif" evidence="2">
    <location>
        <begin position="49"/>
        <end position="68"/>
    </location>
</feature>
<name>G7W9F0_DESOD</name>
<dbReference type="eggNOG" id="COG1309">
    <property type="taxonomic scope" value="Bacteria"/>
</dbReference>
<dbReference type="GO" id="GO:0003677">
    <property type="term" value="F:DNA binding"/>
    <property type="evidence" value="ECO:0007669"/>
    <property type="project" value="UniProtKB-UniRule"/>
</dbReference>
<dbReference type="STRING" id="768706.Desor_3828"/>
<dbReference type="PROSITE" id="PS50977">
    <property type="entry name" value="HTH_TETR_2"/>
    <property type="match status" value="1"/>
</dbReference>
<accession>G7W9F0</accession>
<sequence>MLGYMLLGVALIILNAEIGDEMKIIDVSREDILKIGMEMLTSGNVRSLTLRDLSSQTGVSVGTLYNYFGNKEQLKREVLGYFWKLAMHQESVLDCENIDFISHVEQGYSIFFRNFQKIHNSMSNNTSNTANKCDMQANFPVKHISEKLESWIDRLIEFHTDELKKIEAICTRTEIINYIADSYMGSFLRGDNNLGIAMKVLRAYLL</sequence>
<evidence type="ECO:0000256" key="1">
    <source>
        <dbReference type="ARBA" id="ARBA00023125"/>
    </source>
</evidence>
<dbReference type="InterPro" id="IPR001647">
    <property type="entry name" value="HTH_TetR"/>
</dbReference>
<organism evidence="4 5">
    <name type="scientific">Desulfosporosinus orientis (strain ATCC 19365 / DSM 765 / NCIMB 8382 / VKM B-1628 / Singapore I)</name>
    <name type="common">Desulfotomaculum orientis</name>
    <dbReference type="NCBI Taxonomy" id="768706"/>
    <lineage>
        <taxon>Bacteria</taxon>
        <taxon>Bacillati</taxon>
        <taxon>Bacillota</taxon>
        <taxon>Clostridia</taxon>
        <taxon>Eubacteriales</taxon>
        <taxon>Desulfitobacteriaceae</taxon>
        <taxon>Desulfosporosinus</taxon>
    </lineage>
</organism>
<keyword evidence="5" id="KW-1185">Reference proteome</keyword>
<protein>
    <submittedName>
        <fullName evidence="4">Transcriptional regulator</fullName>
    </submittedName>
</protein>
<dbReference type="HOGENOM" id="CLU_1330176_0_0_9"/>
<evidence type="ECO:0000313" key="5">
    <source>
        <dbReference type="Proteomes" id="UP000006346"/>
    </source>
</evidence>
<dbReference type="AlphaFoldDB" id="G7W9F0"/>
<dbReference type="Proteomes" id="UP000006346">
    <property type="component" value="Chromosome"/>
</dbReference>
<proteinExistence type="predicted"/>